<protein>
    <recommendedName>
        <fullName evidence="5">Ricin B lectin domain-containing protein</fullName>
    </recommendedName>
</protein>
<reference evidence="3 4" key="1">
    <citation type="submission" date="2016-11" db="EMBL/GenBank/DDBJ databases">
        <title>Draft Genome Assembly of Colletotrichum chlorophyti a pathogen of herbaceous plants.</title>
        <authorList>
            <person name="Gan P."/>
            <person name="Narusaka M."/>
            <person name="Tsushima A."/>
            <person name="Narusaka Y."/>
            <person name="Takano Y."/>
            <person name="Shirasu K."/>
        </authorList>
    </citation>
    <scope>NUCLEOTIDE SEQUENCE [LARGE SCALE GENOMIC DNA]</scope>
    <source>
        <strain evidence="3 4">NTL11</strain>
    </source>
</reference>
<dbReference type="Proteomes" id="UP000186583">
    <property type="component" value="Unassembled WGS sequence"/>
</dbReference>
<accession>A0A1Q8RCK8</accession>
<comment type="caution">
    <text evidence="3">The sequence shown here is derived from an EMBL/GenBank/DDBJ whole genome shotgun (WGS) entry which is preliminary data.</text>
</comment>
<keyword evidence="2" id="KW-0472">Membrane</keyword>
<proteinExistence type="predicted"/>
<evidence type="ECO:0000256" key="1">
    <source>
        <dbReference type="SAM" id="MobiDB-lite"/>
    </source>
</evidence>
<keyword evidence="4" id="KW-1185">Reference proteome</keyword>
<feature type="region of interest" description="Disordered" evidence="1">
    <location>
        <begin position="577"/>
        <end position="615"/>
    </location>
</feature>
<organism evidence="3 4">
    <name type="scientific">Colletotrichum chlorophyti</name>
    <dbReference type="NCBI Taxonomy" id="708187"/>
    <lineage>
        <taxon>Eukaryota</taxon>
        <taxon>Fungi</taxon>
        <taxon>Dikarya</taxon>
        <taxon>Ascomycota</taxon>
        <taxon>Pezizomycotina</taxon>
        <taxon>Sordariomycetes</taxon>
        <taxon>Hypocreomycetidae</taxon>
        <taxon>Glomerellales</taxon>
        <taxon>Glomerellaceae</taxon>
        <taxon>Colletotrichum</taxon>
    </lineage>
</organism>
<dbReference type="AlphaFoldDB" id="A0A1Q8RCK8"/>
<feature type="transmembrane region" description="Helical" evidence="2">
    <location>
        <begin position="239"/>
        <end position="261"/>
    </location>
</feature>
<keyword evidence="2" id="KW-1133">Transmembrane helix</keyword>
<evidence type="ECO:0008006" key="5">
    <source>
        <dbReference type="Google" id="ProtNLM"/>
    </source>
</evidence>
<name>A0A1Q8RCK8_9PEZI</name>
<evidence type="ECO:0000256" key="2">
    <source>
        <dbReference type="SAM" id="Phobius"/>
    </source>
</evidence>
<evidence type="ECO:0000313" key="3">
    <source>
        <dbReference type="EMBL" id="OLN82120.1"/>
    </source>
</evidence>
<evidence type="ECO:0000313" key="4">
    <source>
        <dbReference type="Proteomes" id="UP000186583"/>
    </source>
</evidence>
<dbReference type="OrthoDB" id="4158815at2759"/>
<gene>
    <name evidence="3" type="ORF">CCHL11_07680</name>
</gene>
<dbReference type="STRING" id="708187.A0A1Q8RCK8"/>
<keyword evidence="2" id="KW-0812">Transmembrane</keyword>
<sequence>MAELDPNVWYRLSKTRVNNGTGPFVLNFQPRDVGFRVHSTSESSAAWQFQPVGGIKGRYHIRLDQAGVKQQLGVCYDADEYASRSTVACMQDSSSIADSQIWEVSIWDGPPGGYKLVNIANGSDYALDVHPLGTLFMNKVEDLMSGTEQQLAQHWDITSIGTVDDGAYSTVFSGSVANSTSAAPTPTAVSITTRVTAIASRYLPIIAARQTAASTSASQSDQPTSTAAPSNPITPAAGAGIGVAVAVSVVGLIGAIAFFWWRRKQSGSTKYSEVEHKNGGGLDGASSSMGGSPAIAKHAMYDSAYATSNYAAPLEGSPAALNYTIPVAGPSHNYPGSVEGYPAGTQYPGYPASTNYPAYGGWPSSTADNSSLSSWNQPSSTSGLIIPPAVNRHQFDHPAIQNEFAPGASNRSFESTTRFGFGSLASSQHNSTTNLHAPEPVPSAHELQVAVSDVPRRQHELGEFHHGPETLQTTPDVIPLADTQAELGAYQHGPDTFAGNHEAKALGTPKAELGAYQHGPDTFADEHEAKALGAPKAELGAYHHGPDTFADEHEDKMLGTFQPEPKSYQAERDEKVLGNFRDLMGQRGPNGRSGRQNDADEWQSYEMESFRSQRR</sequence>
<dbReference type="EMBL" id="MPGH01000232">
    <property type="protein sequence ID" value="OLN82120.1"/>
    <property type="molecule type" value="Genomic_DNA"/>
</dbReference>